<sequence length="479" mass="52972">MIAANRQYPIISLFLGGKSKKEALRNMLSENSPKRLHCGVAVSLHCDLLSMRSPTPMLFADSDPLASPVVGQERMPRGARELAFNGHVSTTDVHYIIYSRLLVPFVDIVCVFADDFPSLDHVVDFLAECSARTLPSRPDPVRPRLMIVVNANSEGTKESGNEKQWPQQLDPGVLSRAFSAISIVHAGSSVGRLKRLMTAQAEAMHRLRRNHDFLFTATHMAFLFQAAVNHLARSFDEPFDFVSSSRTDGGVPLAVRDRLSLYRGLCRTEGLPDEVIAQSVASALIMDYYRPDMPLLDPQLVFRTFYRAYIAWMPRELDLTEGGWEDLVEASMIEQFGQLKNTGKSSVELRRGLMASQSDQFRRVKSNHLCLYCLFRPAQHPAACGHSLCDLCPQLFGTPAADREFYFTVTPCGHCLSPDPLVIDLLPPTMSPTVVAIDGGGVRAVIPLEFLILVQEHLGKDARLADFVDLGVGTSSGKA</sequence>
<dbReference type="Gene3D" id="3.40.1090.10">
    <property type="entry name" value="Cytosolic phospholipase A2 catalytic domain"/>
    <property type="match status" value="1"/>
</dbReference>
<evidence type="ECO:0000313" key="2">
    <source>
        <dbReference type="Proteomes" id="UP001583193"/>
    </source>
</evidence>
<accession>A0ABR3XCG2</accession>
<dbReference type="Proteomes" id="UP001583193">
    <property type="component" value="Unassembled WGS sequence"/>
</dbReference>
<proteinExistence type="predicted"/>
<name>A0ABR3XCG2_9EURO</name>
<gene>
    <name evidence="1" type="ORF">Plec18167_006157</name>
</gene>
<evidence type="ECO:0000313" key="1">
    <source>
        <dbReference type="EMBL" id="KAL1873640.1"/>
    </source>
</evidence>
<dbReference type="EMBL" id="JAVDPF010000021">
    <property type="protein sequence ID" value="KAL1873640.1"/>
    <property type="molecule type" value="Genomic_DNA"/>
</dbReference>
<comment type="caution">
    <text evidence="1">The sequence shown here is derived from an EMBL/GenBank/DDBJ whole genome shotgun (WGS) entry which is preliminary data.</text>
</comment>
<protein>
    <recommendedName>
        <fullName evidence="3">RING-type domain-containing protein</fullName>
    </recommendedName>
</protein>
<evidence type="ECO:0008006" key="3">
    <source>
        <dbReference type="Google" id="ProtNLM"/>
    </source>
</evidence>
<keyword evidence="2" id="KW-1185">Reference proteome</keyword>
<organism evidence="1 2">
    <name type="scientific">Paecilomyces lecythidis</name>
    <dbReference type="NCBI Taxonomy" id="3004212"/>
    <lineage>
        <taxon>Eukaryota</taxon>
        <taxon>Fungi</taxon>
        <taxon>Dikarya</taxon>
        <taxon>Ascomycota</taxon>
        <taxon>Pezizomycotina</taxon>
        <taxon>Eurotiomycetes</taxon>
        <taxon>Eurotiomycetidae</taxon>
        <taxon>Eurotiales</taxon>
        <taxon>Thermoascaceae</taxon>
        <taxon>Paecilomyces</taxon>
    </lineage>
</organism>
<reference evidence="1 2" key="1">
    <citation type="journal article" date="2024" name="IMA Fungus">
        <title>IMA Genome - F19 : A genome assembly and annotation guide to empower mycologists, including annotated draft genome sequences of Ceratocystis pirilliformis, Diaporthe australafricana, Fusarium ophioides, Paecilomyces lecythidis, and Sporothrix stenoceras.</title>
        <authorList>
            <person name="Aylward J."/>
            <person name="Wilson A.M."/>
            <person name="Visagie C.M."/>
            <person name="Spraker J."/>
            <person name="Barnes I."/>
            <person name="Buitendag C."/>
            <person name="Ceriani C."/>
            <person name="Del Mar Angel L."/>
            <person name="du Plessis D."/>
            <person name="Fuchs T."/>
            <person name="Gasser K."/>
            <person name="Kramer D."/>
            <person name="Li W."/>
            <person name="Munsamy K."/>
            <person name="Piso A."/>
            <person name="Price J.L."/>
            <person name="Sonnekus B."/>
            <person name="Thomas C."/>
            <person name="van der Nest A."/>
            <person name="van Dijk A."/>
            <person name="van Heerden A."/>
            <person name="van Vuuren N."/>
            <person name="Yilmaz N."/>
            <person name="Duong T.A."/>
            <person name="van der Merwe N.A."/>
            <person name="Wingfield M.J."/>
            <person name="Wingfield B.D."/>
        </authorList>
    </citation>
    <scope>NUCLEOTIDE SEQUENCE [LARGE SCALE GENOMIC DNA]</scope>
    <source>
        <strain evidence="1 2">CMW 18167</strain>
    </source>
</reference>